<dbReference type="PANTHER" id="PTHR43378:SF2">
    <property type="entry name" value="UDP-3-O-ACYLGLUCOSAMINE N-ACYLTRANSFERASE 1, MITOCHONDRIAL-RELATED"/>
    <property type="match status" value="1"/>
</dbReference>
<dbReference type="Pfam" id="PF04613">
    <property type="entry name" value="LpxD"/>
    <property type="match status" value="1"/>
</dbReference>
<dbReference type="InterPro" id="IPR020573">
    <property type="entry name" value="UDP_GlcNAc_AcTrfase_non-rep"/>
</dbReference>
<evidence type="ECO:0000313" key="9">
    <source>
        <dbReference type="EMBL" id="ORE87029.1"/>
    </source>
</evidence>
<reference evidence="9 10" key="1">
    <citation type="submission" date="2013-04" db="EMBL/GenBank/DDBJ databases">
        <title>Oceanococcus atlanticus 22II-S10r2 Genome Sequencing.</title>
        <authorList>
            <person name="Lai Q."/>
            <person name="Li G."/>
            <person name="Shao Z."/>
        </authorList>
    </citation>
    <scope>NUCLEOTIDE SEQUENCE [LARGE SCALE GENOMIC DNA]</scope>
    <source>
        <strain evidence="9 10">22II-S10r2</strain>
    </source>
</reference>
<name>A0A1Y1SDI8_9GAMM</name>
<dbReference type="CDD" id="cd03352">
    <property type="entry name" value="LbH_LpxD"/>
    <property type="match status" value="1"/>
</dbReference>
<keyword evidence="6 7" id="KW-0012">Acyltransferase</keyword>
<dbReference type="EC" id="2.3.1.191" evidence="7"/>
<evidence type="ECO:0000256" key="5">
    <source>
        <dbReference type="ARBA" id="ARBA00023098"/>
    </source>
</evidence>
<keyword evidence="1 7" id="KW-0444">Lipid biosynthesis</keyword>
<evidence type="ECO:0000259" key="8">
    <source>
        <dbReference type="Pfam" id="PF04613"/>
    </source>
</evidence>
<dbReference type="GO" id="GO:0016410">
    <property type="term" value="F:N-acyltransferase activity"/>
    <property type="evidence" value="ECO:0007669"/>
    <property type="project" value="InterPro"/>
</dbReference>
<keyword evidence="3 7" id="KW-0808">Transferase</keyword>
<dbReference type="UniPathway" id="UPA00973"/>
<comment type="caution">
    <text evidence="9">The sequence shown here is derived from an EMBL/GenBank/DDBJ whole genome shotgun (WGS) entry which is preliminary data.</text>
</comment>
<feature type="active site" description="Proton acceptor" evidence="7">
    <location>
        <position position="244"/>
    </location>
</feature>
<keyword evidence="5 7" id="KW-0443">Lipid metabolism</keyword>
<dbReference type="GO" id="GO:0103118">
    <property type="term" value="F:UDP-3-O-[(3R)-3-hydroxyacyl]-glucosamine N-acyltransferase activity"/>
    <property type="evidence" value="ECO:0007669"/>
    <property type="project" value="UniProtKB-EC"/>
</dbReference>
<dbReference type="PROSITE" id="PS00101">
    <property type="entry name" value="HEXAPEP_TRANSFERASES"/>
    <property type="match status" value="1"/>
</dbReference>
<dbReference type="HAMAP" id="MF_00523">
    <property type="entry name" value="LpxD"/>
    <property type="match status" value="1"/>
</dbReference>
<dbReference type="Pfam" id="PF14602">
    <property type="entry name" value="Hexapep_2"/>
    <property type="match status" value="2"/>
</dbReference>
<dbReference type="SUPFAM" id="SSF51161">
    <property type="entry name" value="Trimeric LpxA-like enzymes"/>
    <property type="match status" value="1"/>
</dbReference>
<dbReference type="PANTHER" id="PTHR43378">
    <property type="entry name" value="UDP-3-O-ACYLGLUCOSAMINE N-ACYLTRANSFERASE"/>
    <property type="match status" value="1"/>
</dbReference>
<dbReference type="AlphaFoldDB" id="A0A1Y1SDI8"/>
<dbReference type="InterPro" id="IPR007691">
    <property type="entry name" value="LpxD"/>
</dbReference>
<keyword evidence="10" id="KW-1185">Reference proteome</keyword>
<accession>A0A1Y1SDI8</accession>
<dbReference type="NCBIfam" id="TIGR01853">
    <property type="entry name" value="lipid_A_lpxD"/>
    <property type="match status" value="1"/>
</dbReference>
<evidence type="ECO:0000256" key="7">
    <source>
        <dbReference type="HAMAP-Rule" id="MF_00523"/>
    </source>
</evidence>
<dbReference type="InterPro" id="IPR001451">
    <property type="entry name" value="Hexapep"/>
</dbReference>
<evidence type="ECO:0000256" key="1">
    <source>
        <dbReference type="ARBA" id="ARBA00022516"/>
    </source>
</evidence>
<evidence type="ECO:0000256" key="2">
    <source>
        <dbReference type="ARBA" id="ARBA00022556"/>
    </source>
</evidence>
<comment type="catalytic activity">
    <reaction evidence="7">
        <text>a UDP-3-O-[(3R)-3-hydroxyacyl]-alpha-D-glucosamine + a (3R)-hydroxyacyl-[ACP] = a UDP-2-N,3-O-bis[(3R)-3-hydroxyacyl]-alpha-D-glucosamine + holo-[ACP] + H(+)</text>
        <dbReference type="Rhea" id="RHEA:53836"/>
        <dbReference type="Rhea" id="RHEA-COMP:9685"/>
        <dbReference type="Rhea" id="RHEA-COMP:9945"/>
        <dbReference type="ChEBI" id="CHEBI:15378"/>
        <dbReference type="ChEBI" id="CHEBI:64479"/>
        <dbReference type="ChEBI" id="CHEBI:78827"/>
        <dbReference type="ChEBI" id="CHEBI:137740"/>
        <dbReference type="ChEBI" id="CHEBI:137748"/>
        <dbReference type="EC" id="2.3.1.191"/>
    </reaction>
</comment>
<dbReference type="RefSeq" id="WP_240499447.1">
    <property type="nucleotide sequence ID" value="NZ_AQQV01000002.1"/>
</dbReference>
<gene>
    <name evidence="7 9" type="primary">lpxD</name>
    <name evidence="9" type="ORF">ATO7_08317</name>
</gene>
<comment type="subunit">
    <text evidence="7">Homotrimer.</text>
</comment>
<protein>
    <recommendedName>
        <fullName evidence="7">UDP-3-O-acylglucosamine N-acyltransferase</fullName>
        <ecNumber evidence="7">2.3.1.191</ecNumber>
    </recommendedName>
</protein>
<comment type="function">
    <text evidence="7">Catalyzes the N-acylation of UDP-3-O-acylglucosamine using 3-hydroxyacyl-ACP as the acyl donor. Is involved in the biosynthesis of lipid A, a phosphorylated glycolipid that anchors the lipopolysaccharide to the outer membrane of the cell.</text>
</comment>
<comment type="pathway">
    <text evidence="7">Bacterial outer membrane biogenesis; LPS lipid A biosynthesis.</text>
</comment>
<dbReference type="InterPro" id="IPR018357">
    <property type="entry name" value="Hexapep_transf_CS"/>
</dbReference>
<sequence length="341" mass="34556">MNPAGHAVALTLGDIAERLGLECRGDAARIITGVCALSPGQPDCLAFAGHARLADALSSTAAAAVIVPAALAEATPHALIASNPQLAFAQAAALFAPDDRPDEGIAASAVVHPDAQLGASVRLGPGCVIGARAQIGAGASLGAGCVVGRDACIGEAADIGPRVTIGDRVEIGARALILPGAVIGSRGFGNAHDGQRWHAIPQMGTVRIGDDVEIGANTTIDRGALGDTVIEDNVRIDNLCQIAHNVHIGAHTALASGVGIAGSTVVGRNCMLGGQVGLNGHIRIADGVIINGGSKVLQDVDQPGQYASGTPLMPAMAWRRFMAVMNRLETRLKALERGRRA</sequence>
<feature type="domain" description="UDP-3-O-[3-hydroxymyristoyl] glucosamine N-acyltransferase non-repeat region" evidence="8">
    <location>
        <begin position="30"/>
        <end position="94"/>
    </location>
</feature>
<dbReference type="Proteomes" id="UP000192342">
    <property type="component" value="Unassembled WGS sequence"/>
</dbReference>
<keyword evidence="2 7" id="KW-0441">Lipid A biosynthesis</keyword>
<evidence type="ECO:0000256" key="4">
    <source>
        <dbReference type="ARBA" id="ARBA00022737"/>
    </source>
</evidence>
<dbReference type="InterPro" id="IPR011004">
    <property type="entry name" value="Trimer_LpxA-like_sf"/>
</dbReference>
<evidence type="ECO:0000256" key="6">
    <source>
        <dbReference type="ARBA" id="ARBA00023315"/>
    </source>
</evidence>
<dbReference type="GO" id="GO:0016020">
    <property type="term" value="C:membrane"/>
    <property type="evidence" value="ECO:0007669"/>
    <property type="project" value="GOC"/>
</dbReference>
<dbReference type="STRING" id="1317117.ATO7_08317"/>
<dbReference type="NCBIfam" id="NF002060">
    <property type="entry name" value="PRK00892.1"/>
    <property type="match status" value="1"/>
</dbReference>
<dbReference type="Pfam" id="PF00132">
    <property type="entry name" value="Hexapep"/>
    <property type="match status" value="1"/>
</dbReference>
<dbReference type="GO" id="GO:0009245">
    <property type="term" value="P:lipid A biosynthetic process"/>
    <property type="evidence" value="ECO:0007669"/>
    <property type="project" value="UniProtKB-UniRule"/>
</dbReference>
<dbReference type="Gene3D" id="3.40.1390.10">
    <property type="entry name" value="MurE/MurF, N-terminal domain"/>
    <property type="match status" value="1"/>
</dbReference>
<keyword evidence="4 7" id="KW-0677">Repeat</keyword>
<evidence type="ECO:0000256" key="3">
    <source>
        <dbReference type="ARBA" id="ARBA00022679"/>
    </source>
</evidence>
<dbReference type="Gene3D" id="2.160.10.10">
    <property type="entry name" value="Hexapeptide repeat proteins"/>
    <property type="match status" value="1"/>
</dbReference>
<evidence type="ECO:0000313" key="10">
    <source>
        <dbReference type="Proteomes" id="UP000192342"/>
    </source>
</evidence>
<comment type="similarity">
    <text evidence="7">Belongs to the transferase hexapeptide repeat family. LpxD subfamily.</text>
</comment>
<dbReference type="EMBL" id="AQQV01000002">
    <property type="protein sequence ID" value="ORE87029.1"/>
    <property type="molecule type" value="Genomic_DNA"/>
</dbReference>
<organism evidence="9 10">
    <name type="scientific">Oceanococcus atlanticus</name>
    <dbReference type="NCBI Taxonomy" id="1317117"/>
    <lineage>
        <taxon>Bacteria</taxon>
        <taxon>Pseudomonadati</taxon>
        <taxon>Pseudomonadota</taxon>
        <taxon>Gammaproteobacteria</taxon>
        <taxon>Chromatiales</taxon>
        <taxon>Oceanococcaceae</taxon>
        <taxon>Oceanococcus</taxon>
    </lineage>
</organism>
<proteinExistence type="inferred from homology"/>